<evidence type="ECO:0000259" key="2">
    <source>
        <dbReference type="Pfam" id="PF19051"/>
    </source>
</evidence>
<dbReference type="InterPro" id="IPR036291">
    <property type="entry name" value="NAD(P)-bd_dom_sf"/>
</dbReference>
<comment type="caution">
    <text evidence="3">The sequence shown here is derived from an EMBL/GenBank/DDBJ whole genome shotgun (WGS) entry which is preliminary data.</text>
</comment>
<reference evidence="4" key="1">
    <citation type="submission" date="2017-06" db="EMBL/GenBank/DDBJ databases">
        <title>Genome analysis of Fimbriiglobus ruber SP5, the first member of the order Planctomycetales with confirmed chitinolytic capability.</title>
        <authorList>
            <person name="Ravin N.V."/>
            <person name="Rakitin A.L."/>
            <person name="Ivanova A.A."/>
            <person name="Beletsky A.V."/>
            <person name="Kulichevskaya I.S."/>
            <person name="Mardanov A.V."/>
            <person name="Dedysh S.N."/>
        </authorList>
    </citation>
    <scope>NUCLEOTIDE SEQUENCE [LARGE SCALE GENOMIC DNA]</scope>
    <source>
        <strain evidence="4">SP5</strain>
    </source>
</reference>
<accession>A0A225DF79</accession>
<dbReference type="GO" id="GO:0000166">
    <property type="term" value="F:nucleotide binding"/>
    <property type="evidence" value="ECO:0007669"/>
    <property type="project" value="InterPro"/>
</dbReference>
<feature type="domain" description="Gfo/Idh/MocA-like oxidoreductase bacterial type C-terminal" evidence="2">
    <location>
        <begin position="210"/>
        <end position="260"/>
    </location>
</feature>
<dbReference type="SUPFAM" id="SSF51735">
    <property type="entry name" value="NAD(P)-binding Rossmann-fold domains"/>
    <property type="match status" value="1"/>
</dbReference>
<name>A0A225DF79_9BACT</name>
<dbReference type="Gene3D" id="3.40.50.720">
    <property type="entry name" value="NAD(P)-binding Rossmann-like Domain"/>
    <property type="match status" value="1"/>
</dbReference>
<dbReference type="Pfam" id="PF19051">
    <property type="entry name" value="GFO_IDH_MocA_C2"/>
    <property type="match status" value="1"/>
</dbReference>
<dbReference type="InterPro" id="IPR000683">
    <property type="entry name" value="Gfo/Idh/MocA-like_OxRdtase_N"/>
</dbReference>
<feature type="domain" description="Gfo/Idh/MocA-like oxidoreductase N-terminal" evidence="1">
    <location>
        <begin position="41"/>
        <end position="161"/>
    </location>
</feature>
<dbReference type="EMBL" id="NIDE01000017">
    <property type="protein sequence ID" value="OWK35996.1"/>
    <property type="molecule type" value="Genomic_DNA"/>
</dbReference>
<proteinExistence type="predicted"/>
<keyword evidence="4" id="KW-1185">Reference proteome</keyword>
<dbReference type="RefSeq" id="WP_088259071.1">
    <property type="nucleotide sequence ID" value="NZ_NIDE01000017.1"/>
</dbReference>
<sequence>MSVRLHRRRFLQAGTAAGLGYLFTGPSFSVSKVYGANDKLRIGGIGVGGKGRSDIEQAGSLAEVVALCDIDSSKGHLGGAAEKFPKAETFDDYRKLFDAPVFKNVDALTISTPDHTHALAAAICIRAGKHVYVQKPLAHSVFEAHLLRKLAKEHKVCTQMGNQGTAANGLRRAVELIQAGTIGPIKEVHVWTNRPIWPQAPKVTKRPSGTFETPKNVNWDAFIGPAPERPYAPGYHSFAWRGWWDFGTGAIGDMACHTANMAFMGLKLGHPEHVSAEATGVNAETCPGSAHVTLKFPARGDLPPVTLNWYEGQKDGKKLVPPSELIEKAIALDTNSKRKTKLVDSGSILVGEKGIIYSPDDYGAEVFFGPAEEFAKLQKGKPEHLPINNGGDHGQKKEWIEAIKANDPKKALSNFDYASFLTAAFLLGNVAIRTGKEFGFDGETLTAKGCPEAAQYIKTEYRKGWDLLEGKA</sequence>
<dbReference type="PANTHER" id="PTHR43818">
    <property type="entry name" value="BCDNA.GH03377"/>
    <property type="match status" value="1"/>
</dbReference>
<dbReference type="PANTHER" id="PTHR43818:SF10">
    <property type="entry name" value="NADH-DEPENDENT DEHYDROGENASE-RELATED"/>
    <property type="match status" value="1"/>
</dbReference>
<dbReference type="SUPFAM" id="SSF55347">
    <property type="entry name" value="Glyceraldehyde-3-phosphate dehydrogenase-like, C-terminal domain"/>
    <property type="match status" value="1"/>
</dbReference>
<evidence type="ECO:0000313" key="4">
    <source>
        <dbReference type="Proteomes" id="UP000214646"/>
    </source>
</evidence>
<evidence type="ECO:0000313" key="3">
    <source>
        <dbReference type="EMBL" id="OWK35996.1"/>
    </source>
</evidence>
<organism evidence="3 4">
    <name type="scientific">Fimbriiglobus ruber</name>
    <dbReference type="NCBI Taxonomy" id="1908690"/>
    <lineage>
        <taxon>Bacteria</taxon>
        <taxon>Pseudomonadati</taxon>
        <taxon>Planctomycetota</taxon>
        <taxon>Planctomycetia</taxon>
        <taxon>Gemmatales</taxon>
        <taxon>Gemmataceae</taxon>
        <taxon>Fimbriiglobus</taxon>
    </lineage>
</organism>
<evidence type="ECO:0000259" key="1">
    <source>
        <dbReference type="Pfam" id="PF01408"/>
    </source>
</evidence>
<dbReference type="InterPro" id="IPR043906">
    <property type="entry name" value="Gfo/Idh/MocA_OxRdtase_bact_C"/>
</dbReference>
<dbReference type="Gene3D" id="3.30.360.10">
    <property type="entry name" value="Dihydrodipicolinate Reductase, domain 2"/>
    <property type="match status" value="1"/>
</dbReference>
<dbReference type="AlphaFoldDB" id="A0A225DF79"/>
<gene>
    <name evidence="3" type="ORF">FRUB_08559</name>
</gene>
<dbReference type="Pfam" id="PF01408">
    <property type="entry name" value="GFO_IDH_MocA"/>
    <property type="match status" value="1"/>
</dbReference>
<dbReference type="Proteomes" id="UP000214646">
    <property type="component" value="Unassembled WGS sequence"/>
</dbReference>
<dbReference type="InterPro" id="IPR050463">
    <property type="entry name" value="Gfo/Idh/MocA_oxidrdct_glycsds"/>
</dbReference>
<protein>
    <submittedName>
        <fullName evidence="3">Myo-inositol 2-dehydrogenase</fullName>
    </submittedName>
</protein>
<dbReference type="OrthoDB" id="255433at2"/>